<evidence type="ECO:0000313" key="3">
    <source>
        <dbReference type="Proteomes" id="UP000237000"/>
    </source>
</evidence>
<accession>A0A2P5F390</accession>
<feature type="region of interest" description="Disordered" evidence="1">
    <location>
        <begin position="46"/>
        <end position="98"/>
    </location>
</feature>
<sequence>DQILEVSRLQHGVTRNIFIPTETGDKHCKGWVEFSKRIESILGRNRKAGKDDFGRQQGNEGCSTGGKLYYRNSSFQWPQKQGGGRKNLKNDNSWAEKN</sequence>
<dbReference type="Proteomes" id="UP000237000">
    <property type="component" value="Unassembled WGS sequence"/>
</dbReference>
<dbReference type="EMBL" id="JXTC01000067">
    <property type="protein sequence ID" value="PON92260.1"/>
    <property type="molecule type" value="Genomic_DNA"/>
</dbReference>
<name>A0A2P5F390_TREOI</name>
<evidence type="ECO:0000256" key="1">
    <source>
        <dbReference type="SAM" id="MobiDB-lite"/>
    </source>
</evidence>
<protein>
    <submittedName>
        <fullName evidence="2">Uncharacterized protein</fullName>
    </submittedName>
</protein>
<reference evidence="3" key="1">
    <citation type="submission" date="2016-06" db="EMBL/GenBank/DDBJ databases">
        <title>Parallel loss of symbiosis genes in relatives of nitrogen-fixing non-legume Parasponia.</title>
        <authorList>
            <person name="Van Velzen R."/>
            <person name="Holmer R."/>
            <person name="Bu F."/>
            <person name="Rutten L."/>
            <person name="Van Zeijl A."/>
            <person name="Liu W."/>
            <person name="Santuari L."/>
            <person name="Cao Q."/>
            <person name="Sharma T."/>
            <person name="Shen D."/>
            <person name="Roswanjaya Y."/>
            <person name="Wardhani T."/>
            <person name="Kalhor M.S."/>
            <person name="Jansen J."/>
            <person name="Van den Hoogen J."/>
            <person name="Gungor B."/>
            <person name="Hartog M."/>
            <person name="Hontelez J."/>
            <person name="Verver J."/>
            <person name="Yang W.-C."/>
            <person name="Schijlen E."/>
            <person name="Repin R."/>
            <person name="Schilthuizen M."/>
            <person name="Schranz E."/>
            <person name="Heidstra R."/>
            <person name="Miyata K."/>
            <person name="Fedorova E."/>
            <person name="Kohlen W."/>
            <person name="Bisseling T."/>
            <person name="Smit S."/>
            <person name="Geurts R."/>
        </authorList>
    </citation>
    <scope>NUCLEOTIDE SEQUENCE [LARGE SCALE GENOMIC DNA]</scope>
    <source>
        <strain evidence="3">cv. RG33-2</strain>
    </source>
</reference>
<dbReference type="InParanoid" id="A0A2P5F390"/>
<comment type="caution">
    <text evidence="2">The sequence shown here is derived from an EMBL/GenBank/DDBJ whole genome shotgun (WGS) entry which is preliminary data.</text>
</comment>
<dbReference type="AlphaFoldDB" id="A0A2P5F390"/>
<evidence type="ECO:0000313" key="2">
    <source>
        <dbReference type="EMBL" id="PON92260.1"/>
    </source>
</evidence>
<gene>
    <name evidence="2" type="ORF">TorRG33x02_118890</name>
</gene>
<organism evidence="2 3">
    <name type="scientific">Trema orientale</name>
    <name type="common">Charcoal tree</name>
    <name type="synonym">Celtis orientalis</name>
    <dbReference type="NCBI Taxonomy" id="63057"/>
    <lineage>
        <taxon>Eukaryota</taxon>
        <taxon>Viridiplantae</taxon>
        <taxon>Streptophyta</taxon>
        <taxon>Embryophyta</taxon>
        <taxon>Tracheophyta</taxon>
        <taxon>Spermatophyta</taxon>
        <taxon>Magnoliopsida</taxon>
        <taxon>eudicotyledons</taxon>
        <taxon>Gunneridae</taxon>
        <taxon>Pentapetalae</taxon>
        <taxon>rosids</taxon>
        <taxon>fabids</taxon>
        <taxon>Rosales</taxon>
        <taxon>Cannabaceae</taxon>
        <taxon>Trema</taxon>
    </lineage>
</organism>
<proteinExistence type="predicted"/>
<keyword evidence="3" id="KW-1185">Reference proteome</keyword>
<feature type="non-terminal residue" evidence="2">
    <location>
        <position position="1"/>
    </location>
</feature>